<gene>
    <name evidence="2" type="ORF">ASPSYDRAFT_37986</name>
</gene>
<evidence type="ECO:0000313" key="2">
    <source>
        <dbReference type="EMBL" id="OJJ63434.1"/>
    </source>
</evidence>
<dbReference type="Proteomes" id="UP000184356">
    <property type="component" value="Unassembled WGS sequence"/>
</dbReference>
<evidence type="ECO:0008006" key="4">
    <source>
        <dbReference type="Google" id="ProtNLM"/>
    </source>
</evidence>
<dbReference type="VEuPathDB" id="FungiDB:ASPSYDRAFT_37986"/>
<evidence type="ECO:0000313" key="3">
    <source>
        <dbReference type="Proteomes" id="UP000184356"/>
    </source>
</evidence>
<evidence type="ECO:0000256" key="1">
    <source>
        <dbReference type="SAM" id="SignalP"/>
    </source>
</evidence>
<feature type="signal peptide" evidence="1">
    <location>
        <begin position="1"/>
        <end position="23"/>
    </location>
</feature>
<feature type="chain" id="PRO_5009887674" description="Chitin-binding type-1 domain-containing protein" evidence="1">
    <location>
        <begin position="24"/>
        <end position="93"/>
    </location>
</feature>
<reference evidence="3" key="1">
    <citation type="journal article" date="2017" name="Genome Biol.">
        <title>Comparative genomics reveals high biological diversity and specific adaptations in the industrially and medically important fungal genus Aspergillus.</title>
        <authorList>
            <person name="de Vries R.P."/>
            <person name="Riley R."/>
            <person name="Wiebenga A."/>
            <person name="Aguilar-Osorio G."/>
            <person name="Amillis S."/>
            <person name="Uchima C.A."/>
            <person name="Anderluh G."/>
            <person name="Asadollahi M."/>
            <person name="Askin M."/>
            <person name="Barry K."/>
            <person name="Battaglia E."/>
            <person name="Bayram O."/>
            <person name="Benocci T."/>
            <person name="Braus-Stromeyer S.A."/>
            <person name="Caldana C."/>
            <person name="Canovas D."/>
            <person name="Cerqueira G.C."/>
            <person name="Chen F."/>
            <person name="Chen W."/>
            <person name="Choi C."/>
            <person name="Clum A."/>
            <person name="Dos Santos R.A."/>
            <person name="Damasio A.R."/>
            <person name="Diallinas G."/>
            <person name="Emri T."/>
            <person name="Fekete E."/>
            <person name="Flipphi M."/>
            <person name="Freyberg S."/>
            <person name="Gallo A."/>
            <person name="Gournas C."/>
            <person name="Habgood R."/>
            <person name="Hainaut M."/>
            <person name="Harispe M.L."/>
            <person name="Henrissat B."/>
            <person name="Hilden K.S."/>
            <person name="Hope R."/>
            <person name="Hossain A."/>
            <person name="Karabika E."/>
            <person name="Karaffa L."/>
            <person name="Karanyi Z."/>
            <person name="Krasevec N."/>
            <person name="Kuo A."/>
            <person name="Kusch H."/>
            <person name="LaButti K."/>
            <person name="Lagendijk E.L."/>
            <person name="Lapidus A."/>
            <person name="Levasseur A."/>
            <person name="Lindquist E."/>
            <person name="Lipzen A."/>
            <person name="Logrieco A.F."/>
            <person name="MacCabe A."/>
            <person name="Maekelae M.R."/>
            <person name="Malavazi I."/>
            <person name="Melin P."/>
            <person name="Meyer V."/>
            <person name="Mielnichuk N."/>
            <person name="Miskei M."/>
            <person name="Molnar A.P."/>
            <person name="Mule G."/>
            <person name="Ngan C.Y."/>
            <person name="Orejas M."/>
            <person name="Orosz E."/>
            <person name="Ouedraogo J.P."/>
            <person name="Overkamp K.M."/>
            <person name="Park H.-S."/>
            <person name="Perrone G."/>
            <person name="Piumi F."/>
            <person name="Punt P.J."/>
            <person name="Ram A.F."/>
            <person name="Ramon A."/>
            <person name="Rauscher S."/>
            <person name="Record E."/>
            <person name="Riano-Pachon D.M."/>
            <person name="Robert V."/>
            <person name="Roehrig J."/>
            <person name="Ruller R."/>
            <person name="Salamov A."/>
            <person name="Salih N.S."/>
            <person name="Samson R.A."/>
            <person name="Sandor E."/>
            <person name="Sanguinetti M."/>
            <person name="Schuetze T."/>
            <person name="Sepcic K."/>
            <person name="Shelest E."/>
            <person name="Sherlock G."/>
            <person name="Sophianopoulou V."/>
            <person name="Squina F.M."/>
            <person name="Sun H."/>
            <person name="Susca A."/>
            <person name="Todd R.B."/>
            <person name="Tsang A."/>
            <person name="Unkles S.E."/>
            <person name="van de Wiele N."/>
            <person name="van Rossen-Uffink D."/>
            <person name="Oliveira J.V."/>
            <person name="Vesth T.C."/>
            <person name="Visser J."/>
            <person name="Yu J.-H."/>
            <person name="Zhou M."/>
            <person name="Andersen M.R."/>
            <person name="Archer D.B."/>
            <person name="Baker S.E."/>
            <person name="Benoit I."/>
            <person name="Brakhage A.A."/>
            <person name="Braus G.H."/>
            <person name="Fischer R."/>
            <person name="Frisvad J.C."/>
            <person name="Goldman G.H."/>
            <person name="Houbraken J."/>
            <person name="Oakley B."/>
            <person name="Pocsi I."/>
            <person name="Scazzocchio C."/>
            <person name="Seiboth B."/>
            <person name="vanKuyk P.A."/>
            <person name="Wortman J."/>
            <person name="Dyer P.S."/>
            <person name="Grigoriev I.V."/>
        </authorList>
    </citation>
    <scope>NUCLEOTIDE SEQUENCE [LARGE SCALE GENOMIC DNA]</scope>
    <source>
        <strain evidence="3">CBS 593.65</strain>
    </source>
</reference>
<keyword evidence="1" id="KW-0732">Signal</keyword>
<dbReference type="GeneID" id="63761682"/>
<sequence length="93" mass="9411">MCCCSKIVLGALALVSVTKWANAAPVLGMRIGGTKDNEVMPMLSGETRCSGDAQCGPGGFCSTTDGVCIIGCGDDASCSESQVCEARAMSPDL</sequence>
<organism evidence="2 3">
    <name type="scientific">Aspergillus sydowii CBS 593.65</name>
    <dbReference type="NCBI Taxonomy" id="1036612"/>
    <lineage>
        <taxon>Eukaryota</taxon>
        <taxon>Fungi</taxon>
        <taxon>Dikarya</taxon>
        <taxon>Ascomycota</taxon>
        <taxon>Pezizomycotina</taxon>
        <taxon>Eurotiomycetes</taxon>
        <taxon>Eurotiomycetidae</taxon>
        <taxon>Eurotiales</taxon>
        <taxon>Aspergillaceae</taxon>
        <taxon>Aspergillus</taxon>
        <taxon>Aspergillus subgen. Nidulantes</taxon>
    </lineage>
</organism>
<name>A0A1L9TVH7_9EURO</name>
<proteinExistence type="predicted"/>
<keyword evidence="3" id="KW-1185">Reference proteome</keyword>
<protein>
    <recommendedName>
        <fullName evidence="4">Chitin-binding type-1 domain-containing protein</fullName>
    </recommendedName>
</protein>
<dbReference type="RefSeq" id="XP_040707240.1">
    <property type="nucleotide sequence ID" value="XM_040845609.1"/>
</dbReference>
<dbReference type="AlphaFoldDB" id="A0A1L9TVH7"/>
<accession>A0A1L9TVH7</accession>
<dbReference type="EMBL" id="KV878582">
    <property type="protein sequence ID" value="OJJ63434.1"/>
    <property type="molecule type" value="Genomic_DNA"/>
</dbReference>